<accession>A0A653DPP4</accession>
<dbReference type="OrthoDB" id="6689315at2759"/>
<gene>
    <name evidence="3" type="ORF">CALMAC_LOCUS19095</name>
</gene>
<feature type="compositionally biased region" description="Basic and acidic residues" evidence="1">
    <location>
        <begin position="175"/>
        <end position="191"/>
    </location>
</feature>
<feature type="region of interest" description="Disordered" evidence="1">
    <location>
        <begin position="111"/>
        <end position="191"/>
    </location>
</feature>
<dbReference type="AlphaFoldDB" id="A0A653DPP4"/>
<sequence>MQDQRAPKVVVNEDYLDLRDDPQKFVASTKRSHNSSNTPHNASTYLQTNGLRYEKELINSGLKKLATTYTANVNKIQKQGTNSKLRVRGKTMIDGMDNRYASQESSVFKSQSDISFCNSPKKSRDNDSNVRRNTSVIHLYQSEMKPVNKNAIKNESKGSKTSKNSDNRRHHQRAKSKDYNEKQQKSGDLNVQKDFEVYHAANYIDPKLSESYCPNKRMEWKRSWTLPVFSPKSQSNKQQTSGDNFDRTTYLYDDGTDIDSSFLQTDRNKIINQEHCTSMVSTLCTMAFEKQFMVLLFIIGSLCGFLLVSLCIWLLFGNELLDILLKPRPREYRITKYFNYLGNQIYHIITTIFEKLGKMLVLPAQQVYQPSDNLWSLNRL</sequence>
<evidence type="ECO:0000313" key="4">
    <source>
        <dbReference type="Proteomes" id="UP000410492"/>
    </source>
</evidence>
<name>A0A653DPP4_CALMS</name>
<dbReference type="Proteomes" id="UP000410492">
    <property type="component" value="Unassembled WGS sequence"/>
</dbReference>
<keyword evidence="2" id="KW-1133">Transmembrane helix</keyword>
<feature type="compositionally biased region" description="Polar residues" evidence="1">
    <location>
        <begin position="111"/>
        <end position="120"/>
    </location>
</feature>
<feature type="transmembrane region" description="Helical" evidence="2">
    <location>
        <begin position="292"/>
        <end position="316"/>
    </location>
</feature>
<evidence type="ECO:0000256" key="1">
    <source>
        <dbReference type="SAM" id="MobiDB-lite"/>
    </source>
</evidence>
<keyword evidence="4" id="KW-1185">Reference proteome</keyword>
<dbReference type="EMBL" id="CAACVG010013399">
    <property type="protein sequence ID" value="VEN61767.1"/>
    <property type="molecule type" value="Genomic_DNA"/>
</dbReference>
<organism evidence="3 4">
    <name type="scientific">Callosobruchus maculatus</name>
    <name type="common">Southern cowpea weevil</name>
    <name type="synonym">Pulse bruchid</name>
    <dbReference type="NCBI Taxonomy" id="64391"/>
    <lineage>
        <taxon>Eukaryota</taxon>
        <taxon>Metazoa</taxon>
        <taxon>Ecdysozoa</taxon>
        <taxon>Arthropoda</taxon>
        <taxon>Hexapoda</taxon>
        <taxon>Insecta</taxon>
        <taxon>Pterygota</taxon>
        <taxon>Neoptera</taxon>
        <taxon>Endopterygota</taxon>
        <taxon>Coleoptera</taxon>
        <taxon>Polyphaga</taxon>
        <taxon>Cucujiformia</taxon>
        <taxon>Chrysomeloidea</taxon>
        <taxon>Chrysomelidae</taxon>
        <taxon>Bruchinae</taxon>
        <taxon>Bruchini</taxon>
        <taxon>Callosobruchus</taxon>
    </lineage>
</organism>
<evidence type="ECO:0000256" key="2">
    <source>
        <dbReference type="SAM" id="Phobius"/>
    </source>
</evidence>
<keyword evidence="2" id="KW-0812">Transmembrane</keyword>
<feature type="compositionally biased region" description="Basic and acidic residues" evidence="1">
    <location>
        <begin position="152"/>
        <end position="167"/>
    </location>
</feature>
<protein>
    <submittedName>
        <fullName evidence="3">Uncharacterized protein</fullName>
    </submittedName>
</protein>
<evidence type="ECO:0000313" key="3">
    <source>
        <dbReference type="EMBL" id="VEN61767.1"/>
    </source>
</evidence>
<keyword evidence="2" id="KW-0472">Membrane</keyword>
<reference evidence="3 4" key="1">
    <citation type="submission" date="2019-01" db="EMBL/GenBank/DDBJ databases">
        <authorList>
            <person name="Sayadi A."/>
        </authorList>
    </citation>
    <scope>NUCLEOTIDE SEQUENCE [LARGE SCALE GENOMIC DNA]</scope>
</reference>
<proteinExistence type="predicted"/>